<dbReference type="NCBIfam" id="NF004630">
    <property type="entry name" value="PRK05974.1"/>
    <property type="match status" value="1"/>
</dbReference>
<comment type="caution">
    <text evidence="7">The sequence shown here is derived from an EMBL/GenBank/DDBJ whole genome shotgun (WGS) entry which is preliminary data.</text>
</comment>
<dbReference type="PANTHER" id="PTHR34696">
    <property type="entry name" value="PHOSPHORIBOSYLFORMYLGLYCINAMIDINE SYNTHASE SUBUNIT PURS"/>
    <property type="match status" value="1"/>
</dbReference>
<dbReference type="GO" id="GO:0005524">
    <property type="term" value="F:ATP binding"/>
    <property type="evidence" value="ECO:0007669"/>
    <property type="project" value="UniProtKB-UniRule"/>
</dbReference>
<name>A0A1F7FHV6_UNCRA</name>
<dbReference type="NCBIfam" id="TIGR00302">
    <property type="entry name" value="phosphoribosylformylglycinamidine synthase subunit PurS"/>
    <property type="match status" value="1"/>
</dbReference>
<organism evidence="7 8">
    <name type="scientific">Candidatus Raymondbacteria bacterium RIFOXYD12_FULL_49_13</name>
    <dbReference type="NCBI Taxonomy" id="1817890"/>
    <lineage>
        <taxon>Bacteria</taxon>
        <taxon>Raymondiibacteriota</taxon>
    </lineage>
</organism>
<dbReference type="EC" id="6.3.5.3" evidence="6"/>
<gene>
    <name evidence="6" type="primary">purS</name>
    <name evidence="7" type="ORF">A2519_08560</name>
</gene>
<dbReference type="Pfam" id="PF02700">
    <property type="entry name" value="PurS"/>
    <property type="match status" value="1"/>
</dbReference>
<dbReference type="PANTHER" id="PTHR34696:SF1">
    <property type="entry name" value="PHOSPHORIBOSYLFORMYLGLYCINAMIDINE SYNTHASE SUBUNIT PURS"/>
    <property type="match status" value="1"/>
</dbReference>
<dbReference type="EMBL" id="MFYX01000033">
    <property type="protein sequence ID" value="OGK06314.1"/>
    <property type="molecule type" value="Genomic_DNA"/>
</dbReference>
<dbReference type="Proteomes" id="UP000179243">
    <property type="component" value="Unassembled WGS sequence"/>
</dbReference>
<keyword evidence="5 6" id="KW-0067">ATP-binding</keyword>
<keyword evidence="3 6" id="KW-0547">Nucleotide-binding</keyword>
<evidence type="ECO:0000256" key="3">
    <source>
        <dbReference type="ARBA" id="ARBA00022741"/>
    </source>
</evidence>
<evidence type="ECO:0000256" key="5">
    <source>
        <dbReference type="ARBA" id="ARBA00022840"/>
    </source>
</evidence>
<keyword evidence="1 6" id="KW-0963">Cytoplasm</keyword>
<evidence type="ECO:0000256" key="4">
    <source>
        <dbReference type="ARBA" id="ARBA00022755"/>
    </source>
</evidence>
<dbReference type="Gene3D" id="3.30.1280.10">
    <property type="entry name" value="Phosphoribosylformylglycinamidine synthase subunit PurS"/>
    <property type="match status" value="1"/>
</dbReference>
<comment type="pathway">
    <text evidence="6">Purine metabolism; IMP biosynthesis via de novo pathway; 5-amino-1-(5-phospho-D-ribosyl)imidazole from N(2)-formyl-N(1)-(5-phospho-D-ribosyl)glycinamide: step 1/2.</text>
</comment>
<proteinExistence type="inferred from homology"/>
<dbReference type="InterPro" id="IPR003850">
    <property type="entry name" value="PurS"/>
</dbReference>
<dbReference type="GO" id="GO:0006189">
    <property type="term" value="P:'de novo' IMP biosynthetic process"/>
    <property type="evidence" value="ECO:0007669"/>
    <property type="project" value="UniProtKB-UniRule"/>
</dbReference>
<dbReference type="UniPathway" id="UPA00074">
    <property type="reaction ID" value="UER00128"/>
</dbReference>
<accession>A0A1F7FHV6</accession>
<dbReference type="GO" id="GO:0004642">
    <property type="term" value="F:phosphoribosylformylglycinamidine synthase activity"/>
    <property type="evidence" value="ECO:0007669"/>
    <property type="project" value="UniProtKB-UniRule"/>
</dbReference>
<evidence type="ECO:0000256" key="6">
    <source>
        <dbReference type="HAMAP-Rule" id="MF_01926"/>
    </source>
</evidence>
<dbReference type="AlphaFoldDB" id="A0A1F7FHV6"/>
<protein>
    <recommendedName>
        <fullName evidence="6">Phosphoribosylformylglycinamidine synthase subunit PurS</fullName>
        <shortName evidence="6">FGAM synthase</shortName>
        <ecNumber evidence="6">6.3.5.3</ecNumber>
    </recommendedName>
    <alternativeName>
        <fullName evidence="6">Formylglycinamide ribonucleotide amidotransferase subunit III</fullName>
        <shortName evidence="6">FGAR amidotransferase III</shortName>
        <shortName evidence="6">FGAR-AT III</shortName>
    </alternativeName>
    <alternativeName>
        <fullName evidence="6">Phosphoribosylformylglycinamidine synthase subunit III</fullName>
    </alternativeName>
</protein>
<evidence type="ECO:0000256" key="1">
    <source>
        <dbReference type="ARBA" id="ARBA00022490"/>
    </source>
</evidence>
<dbReference type="GO" id="GO:0005737">
    <property type="term" value="C:cytoplasm"/>
    <property type="evidence" value="ECO:0007669"/>
    <property type="project" value="UniProtKB-SubCell"/>
</dbReference>
<evidence type="ECO:0000313" key="8">
    <source>
        <dbReference type="Proteomes" id="UP000179243"/>
    </source>
</evidence>
<evidence type="ECO:0000256" key="2">
    <source>
        <dbReference type="ARBA" id="ARBA00022598"/>
    </source>
</evidence>
<dbReference type="HAMAP" id="MF_01926">
    <property type="entry name" value="PurS"/>
    <property type="match status" value="1"/>
</dbReference>
<keyword evidence="4 6" id="KW-0658">Purine biosynthesis</keyword>
<reference evidence="7 8" key="1">
    <citation type="journal article" date="2016" name="Nat. Commun.">
        <title>Thousands of microbial genomes shed light on interconnected biogeochemical processes in an aquifer system.</title>
        <authorList>
            <person name="Anantharaman K."/>
            <person name="Brown C.T."/>
            <person name="Hug L.A."/>
            <person name="Sharon I."/>
            <person name="Castelle C.J."/>
            <person name="Probst A.J."/>
            <person name="Thomas B.C."/>
            <person name="Singh A."/>
            <person name="Wilkins M.J."/>
            <person name="Karaoz U."/>
            <person name="Brodie E.L."/>
            <person name="Williams K.H."/>
            <person name="Hubbard S.S."/>
            <person name="Banfield J.F."/>
        </authorList>
    </citation>
    <scope>NUCLEOTIDE SEQUENCE [LARGE SCALE GENOMIC DNA]</scope>
</reference>
<evidence type="ECO:0000313" key="7">
    <source>
        <dbReference type="EMBL" id="OGK06314.1"/>
    </source>
</evidence>
<dbReference type="SUPFAM" id="SSF82697">
    <property type="entry name" value="PurS-like"/>
    <property type="match status" value="1"/>
</dbReference>
<comment type="catalytic activity">
    <reaction evidence="6">
        <text>N(2)-formyl-N(1)-(5-phospho-beta-D-ribosyl)glycinamide + L-glutamine + ATP + H2O = 2-formamido-N(1)-(5-O-phospho-beta-D-ribosyl)acetamidine + L-glutamate + ADP + phosphate + H(+)</text>
        <dbReference type="Rhea" id="RHEA:17129"/>
        <dbReference type="ChEBI" id="CHEBI:15377"/>
        <dbReference type="ChEBI" id="CHEBI:15378"/>
        <dbReference type="ChEBI" id="CHEBI:29985"/>
        <dbReference type="ChEBI" id="CHEBI:30616"/>
        <dbReference type="ChEBI" id="CHEBI:43474"/>
        <dbReference type="ChEBI" id="CHEBI:58359"/>
        <dbReference type="ChEBI" id="CHEBI:147286"/>
        <dbReference type="ChEBI" id="CHEBI:147287"/>
        <dbReference type="ChEBI" id="CHEBI:456216"/>
        <dbReference type="EC" id="6.3.5.3"/>
    </reaction>
</comment>
<comment type="similarity">
    <text evidence="6">Belongs to the PurS family.</text>
</comment>
<comment type="function">
    <text evidence="6">Part of the phosphoribosylformylglycinamidine synthase complex involved in the purines biosynthetic pathway. Catalyzes the ATP-dependent conversion of formylglycinamide ribonucleotide (FGAR) and glutamine to yield formylglycinamidine ribonucleotide (FGAM) and glutamate. The FGAM synthase complex is composed of three subunits. PurQ produces an ammonia molecule by converting glutamine to glutamate. PurL transfers the ammonia molecule to FGAR to form FGAM in an ATP-dependent manner. PurS interacts with PurQ and PurL and is thought to assist in the transfer of the ammonia molecule from PurQ to PurL.</text>
</comment>
<sequence>MYRAKVVVTLKKSVMDPQGATIRSALESLGYSGVDNVRMGKFLEIDIAETTRDKAEKKLDDMCGRLLSNPVIENYTFEMEELK</sequence>
<comment type="subcellular location">
    <subcellularLocation>
        <location evidence="6">Cytoplasm</location>
    </subcellularLocation>
</comment>
<keyword evidence="2 6" id="KW-0436">Ligase</keyword>
<comment type="subunit">
    <text evidence="6">Part of the FGAM synthase complex composed of 1 PurL, 1 PurQ and 2 PurS subunits.</text>
</comment>
<dbReference type="InterPro" id="IPR036604">
    <property type="entry name" value="PurS-like_sf"/>
</dbReference>